<evidence type="ECO:0000313" key="17">
    <source>
        <dbReference type="EMBL" id="MBX4223428.1"/>
    </source>
</evidence>
<reference evidence="18" key="10">
    <citation type="submission" date="2022-05" db="EMBL/GenBank/DDBJ databases">
        <title>Draft genome sequences of Clostridium perfringens strains isolated from Peru.</title>
        <authorList>
            <person name="Hurtado R."/>
            <person name="Lima L."/>
            <person name="Sousa T."/>
            <person name="Jaiswal A.K."/>
            <person name="Tiwari S."/>
            <person name="Maturrano L."/>
            <person name="Brenig B."/>
            <person name="Azevedo V."/>
        </authorList>
    </citation>
    <scope>NUCLEOTIDE SEQUENCE</scope>
    <source>
        <strain evidence="18">CP4</strain>
    </source>
</reference>
<dbReference type="InterPro" id="IPR001048">
    <property type="entry name" value="Asp/Glu/Uridylate_kinase"/>
</dbReference>
<dbReference type="Proteomes" id="UP001139644">
    <property type="component" value="Unassembled WGS sequence"/>
</dbReference>
<evidence type="ECO:0000259" key="13">
    <source>
        <dbReference type="Pfam" id="PF00696"/>
    </source>
</evidence>
<dbReference type="Pfam" id="PF00696">
    <property type="entry name" value="AA_kinase"/>
    <property type="match status" value="1"/>
</dbReference>
<dbReference type="EMBL" id="JAIFOC010000109">
    <property type="protein sequence ID" value="MBX4223428.1"/>
    <property type="molecule type" value="Genomic_DNA"/>
</dbReference>
<dbReference type="InterPro" id="IPR054352">
    <property type="entry name" value="ACT_Aspartokinase"/>
</dbReference>
<dbReference type="InterPro" id="IPR036393">
    <property type="entry name" value="AceGlu_kinase-like_sf"/>
</dbReference>
<evidence type="ECO:0000256" key="8">
    <source>
        <dbReference type="ARBA" id="ARBA00022915"/>
    </source>
</evidence>
<dbReference type="GO" id="GO:0009090">
    <property type="term" value="P:homoserine biosynthetic process"/>
    <property type="evidence" value="ECO:0007669"/>
    <property type="project" value="TreeGrafter"/>
</dbReference>
<evidence type="ECO:0000313" key="15">
    <source>
        <dbReference type="EMBL" id="KAB7577171.1"/>
    </source>
</evidence>
<dbReference type="Gene3D" id="3.40.1160.10">
    <property type="entry name" value="Acetylglutamate kinase-like"/>
    <property type="match status" value="1"/>
</dbReference>
<evidence type="ECO:0000313" key="19">
    <source>
        <dbReference type="EMBL" id="OOL83949.1"/>
    </source>
</evidence>
<comment type="pathway">
    <text evidence="2 12">Amino-acid biosynthesis; L-lysine biosynthesis via DAP pathway; (S)-tetrahydrodipicolinate from L-aspartate: step 1/4.</text>
</comment>
<dbReference type="Proteomes" id="UP001141166">
    <property type="component" value="Unassembled WGS sequence"/>
</dbReference>
<feature type="binding site" evidence="10">
    <location>
        <position position="119"/>
    </location>
    <ligand>
        <name>substrate</name>
    </ligand>
</feature>
<keyword evidence="12" id="KW-0028">Amino-acid biosynthesis</keyword>
<reference evidence="22 30" key="1">
    <citation type="submission" date="2015-06" db="EMBL/GenBank/DDBJ databases">
        <title>The Genome Sequence of Enterococcus faecium 131EA1.</title>
        <authorList>
            <consortium name="The Broad Institute Genomics Platform"/>
            <consortium name="The Broad Institute Genome Sequencing Center for Infectious Disease"/>
            <person name="Earl A.M."/>
            <person name="Van Tyne D."/>
            <person name="Lebreton F."/>
            <person name="Saavedra J.T."/>
            <person name="Gilmore M.S."/>
            <person name="Manson Mcguire A."/>
            <person name="Clock S."/>
            <person name="Crupain M."/>
            <person name="Rangan U."/>
            <person name="Young S."/>
            <person name="Abouelleil A."/>
            <person name="Cao P."/>
            <person name="Chapman S.B."/>
            <person name="Griggs A."/>
            <person name="Priest M."/>
            <person name="Shea T."/>
            <person name="Wortman J."/>
            <person name="Nusbaum C."/>
            <person name="Birren B."/>
        </authorList>
    </citation>
    <scope>NUCLEOTIDE SEQUENCE [LARGE SCALE GENOMIC DNA]</scope>
    <source>
        <strain evidence="22 30">131EA1</strain>
    </source>
</reference>
<dbReference type="EMBL" id="PJVH01000044">
    <property type="protein sequence ID" value="RXU85377.1"/>
    <property type="molecule type" value="Genomic_DNA"/>
</dbReference>
<evidence type="ECO:0000313" key="22">
    <source>
        <dbReference type="EMBL" id="RBS25256.1"/>
    </source>
</evidence>
<dbReference type="SUPFAM" id="SSF55021">
    <property type="entry name" value="ACT-like"/>
    <property type="match status" value="2"/>
</dbReference>
<reference evidence="19 27" key="4">
    <citation type="submission" date="2017-02" db="EMBL/GenBank/DDBJ databases">
        <title>Clonality and virulence of isolates of VRE in Hematopoietic Stem Cell Transplanted (HSCT) patients.</title>
        <authorList>
            <person name="Marchi A.P."/>
            <person name="Martins R.C."/>
            <person name="Marie S.K."/>
            <person name="Levin A.S."/>
            <person name="Costa S.F."/>
        </authorList>
    </citation>
    <scope>NUCLEOTIDE SEQUENCE [LARGE SCALE GENOMIC DNA]</scope>
    <source>
        <strain evidence="19 27">LIM1759</strain>
    </source>
</reference>
<gene>
    <name evidence="20" type="ORF">A5804_000489</name>
    <name evidence="16" type="ORF">AWT83_07000</name>
    <name evidence="19" type="ORF">B1P95_01145</name>
    <name evidence="23" type="ORF">CYQ77_11160</name>
    <name evidence="21" type="ORF">DKP91_10855</name>
    <name evidence="24" type="ORF">DTPHA_600013</name>
    <name evidence="22" type="ORF">EB12_02916</name>
    <name evidence="15" type="ORF">GBM73_07510</name>
    <name evidence="17" type="ORF">KYX88_11490</name>
    <name evidence="18" type="ORF">M3X98_05630</name>
</gene>
<dbReference type="InterPro" id="IPR001341">
    <property type="entry name" value="Asp_kinase"/>
</dbReference>
<evidence type="ECO:0000313" key="24">
    <source>
        <dbReference type="EMBL" id="SAY57281.1"/>
    </source>
</evidence>
<dbReference type="NCBIfam" id="TIGR00657">
    <property type="entry name" value="asp_kinases"/>
    <property type="match status" value="1"/>
</dbReference>
<dbReference type="GO" id="GO:0009089">
    <property type="term" value="P:lysine biosynthetic process via diaminopimelate"/>
    <property type="evidence" value="ECO:0007669"/>
    <property type="project" value="UniProtKB-UniPathway"/>
</dbReference>
<reference evidence="20 28" key="5">
    <citation type="submission" date="2017-05" db="EMBL/GenBank/DDBJ databases">
        <title>The Genome Sequence of Enterococcus faecium 6F2_DIV0138.</title>
        <authorList>
            <consortium name="The Broad Institute Genomics Platform"/>
            <consortium name="The Broad Institute Genomic Center for Infectious Diseases"/>
            <person name="Earl A."/>
            <person name="Manson A."/>
            <person name="Schwartman J."/>
            <person name="Gilmore M."/>
            <person name="Abouelleil A."/>
            <person name="Cao P."/>
            <person name="Chapman S."/>
            <person name="Cusick C."/>
            <person name="Shea T."/>
            <person name="Young S."/>
            <person name="Neafsey D."/>
            <person name="Nusbaum C."/>
            <person name="Birren B."/>
        </authorList>
    </citation>
    <scope>NUCLEOTIDE SEQUENCE [LARGE SCALE GENOMIC DNA]</scope>
    <source>
        <strain evidence="20 28">6F2_DIV0138</strain>
    </source>
</reference>
<evidence type="ECO:0000313" key="33">
    <source>
        <dbReference type="Proteomes" id="UP001141166"/>
    </source>
</evidence>
<dbReference type="PANTHER" id="PTHR21499:SF67">
    <property type="entry name" value="ASPARTOKINASE 3"/>
    <property type="match status" value="1"/>
</dbReference>
<evidence type="ECO:0000256" key="3">
    <source>
        <dbReference type="ARBA" id="ARBA00010122"/>
    </source>
</evidence>
<dbReference type="UniPathway" id="UPA00034">
    <property type="reaction ID" value="UER00015"/>
</dbReference>
<dbReference type="AlphaFoldDB" id="A0A133CDF6"/>
<dbReference type="Proteomes" id="UP000469871">
    <property type="component" value="Unassembled WGS sequence"/>
</dbReference>
<evidence type="ECO:0000313" key="23">
    <source>
        <dbReference type="EMBL" id="RXU85377.1"/>
    </source>
</evidence>
<proteinExistence type="inferred from homology"/>
<dbReference type="EMBL" id="QHGU01000058">
    <property type="protein sequence ID" value="PZM55170.1"/>
    <property type="molecule type" value="Genomic_DNA"/>
</dbReference>
<dbReference type="EMBL" id="WEFP01000001">
    <property type="protein sequence ID" value="KAB7577171.1"/>
    <property type="molecule type" value="Genomic_DNA"/>
</dbReference>
<evidence type="ECO:0000313" key="31">
    <source>
        <dbReference type="Proteomes" id="UP000289562"/>
    </source>
</evidence>
<comment type="similarity">
    <text evidence="3 11">Belongs to the aspartokinase family.</text>
</comment>
<dbReference type="Proteomes" id="UP000191171">
    <property type="component" value="Unassembled WGS sequence"/>
</dbReference>
<evidence type="ECO:0000256" key="2">
    <source>
        <dbReference type="ARBA" id="ARBA00004766"/>
    </source>
</evidence>
<evidence type="ECO:0000313" key="21">
    <source>
        <dbReference type="EMBL" id="PZM55170.1"/>
    </source>
</evidence>
<feature type="domain" description="Aspartokinase ACT" evidence="14">
    <location>
        <begin position="377"/>
        <end position="435"/>
    </location>
</feature>
<feature type="binding site" evidence="10">
    <location>
        <position position="53"/>
    </location>
    <ligand>
        <name>substrate</name>
    </ligand>
</feature>
<dbReference type="STRING" id="1352.AL014_09900"/>
<evidence type="ECO:0000256" key="6">
    <source>
        <dbReference type="ARBA" id="ARBA00022777"/>
    </source>
</evidence>
<feature type="binding site" evidence="10">
    <location>
        <begin position="210"/>
        <end position="211"/>
    </location>
    <ligand>
        <name>ATP</name>
        <dbReference type="ChEBI" id="CHEBI:30616"/>
    </ligand>
</feature>
<dbReference type="GO" id="GO:0005524">
    <property type="term" value="F:ATP binding"/>
    <property type="evidence" value="ECO:0007669"/>
    <property type="project" value="UniProtKB-KW"/>
</dbReference>
<dbReference type="InterPro" id="IPR005260">
    <property type="entry name" value="Asp_kin_monofn"/>
</dbReference>
<evidence type="ECO:0000313" key="30">
    <source>
        <dbReference type="Proteomes" id="UP000253144"/>
    </source>
</evidence>
<evidence type="ECO:0000256" key="12">
    <source>
        <dbReference type="RuleBase" id="RU004249"/>
    </source>
</evidence>
<reference evidence="23 31" key="6">
    <citation type="submission" date="2017-12" db="EMBL/GenBank/DDBJ databases">
        <title>A pool of 800 enterococci isolated from chicken carcass rinse samples from New Zealand.</title>
        <authorList>
            <person name="Zhang J."/>
            <person name="Rogers L."/>
            <person name="Midwinter A."/>
            <person name="French N."/>
        </authorList>
    </citation>
    <scope>NUCLEOTIDE SEQUENCE [LARGE SCALE GENOMIC DNA]</scope>
    <source>
        <strain evidence="23 31">EN697</strain>
    </source>
</reference>
<evidence type="ECO:0000256" key="7">
    <source>
        <dbReference type="ARBA" id="ARBA00022840"/>
    </source>
</evidence>
<evidence type="ECO:0000313" key="26">
    <source>
        <dbReference type="Proteomes" id="UP000183509"/>
    </source>
</evidence>
<keyword evidence="6 11" id="KW-0418">Kinase</keyword>
<dbReference type="InterPro" id="IPR045865">
    <property type="entry name" value="ACT-like_dom_sf"/>
</dbReference>
<dbReference type="PANTHER" id="PTHR21499">
    <property type="entry name" value="ASPARTATE KINASE"/>
    <property type="match status" value="1"/>
</dbReference>
<dbReference type="EC" id="2.7.2.4" evidence="11"/>
<dbReference type="UniPathway" id="UPA00051">
    <property type="reaction ID" value="UER00462"/>
</dbReference>
<comment type="function">
    <text evidence="1">Catalyzes the phosphorylation of the beta-carboxyl group of aspartic acid with ATP to yield 4-phospho-L-aspartate, which is involved in the branched biosynthetic pathway leading to the biosynthesis of amino acids threonine, isoleucine and methionine.</text>
</comment>
<dbReference type="Pfam" id="PF22468">
    <property type="entry name" value="ACT_9"/>
    <property type="match status" value="1"/>
</dbReference>
<evidence type="ECO:0000313" key="28">
    <source>
        <dbReference type="Proteomes" id="UP000194737"/>
    </source>
</evidence>
<dbReference type="Proteomes" id="UP000183509">
    <property type="component" value="Unassembled WGS sequence"/>
</dbReference>
<evidence type="ECO:0000256" key="11">
    <source>
        <dbReference type="RuleBase" id="RU003448"/>
    </source>
</evidence>
<evidence type="ECO:0000313" key="32">
    <source>
        <dbReference type="Proteomes" id="UP000469871"/>
    </source>
</evidence>
<dbReference type="CDD" id="cd04245">
    <property type="entry name" value="AAK_AKiii-YclM-BS"/>
    <property type="match status" value="1"/>
</dbReference>
<protein>
    <recommendedName>
        <fullName evidence="11">Aspartokinase</fullName>
        <ecNumber evidence="11">2.7.2.4</ecNumber>
    </recommendedName>
</protein>
<dbReference type="EMBL" id="LEQJ01000026">
    <property type="protein sequence ID" value="RBS25256.1"/>
    <property type="molecule type" value="Genomic_DNA"/>
</dbReference>
<dbReference type="Proteomes" id="UP000253144">
    <property type="component" value="Unassembled WGS sequence"/>
</dbReference>
<reference evidence="17" key="9">
    <citation type="journal article" date="2022" name="J. Anim. Sci.">
        <title>Whole genome sequence analyses-based assessment of virulence potential and antimicrobial susceptibilities and resistance of Enterococcus faecium strains isolated from commercial swine and cattle probiotic products.</title>
        <authorList>
            <person name="Shridhar P.B."/>
            <person name="Amachawadi R.G."/>
            <person name="Tokach M."/>
            <person name="Patel I."/>
            <person name="Gangiredla J."/>
            <person name="Mammel M."/>
            <person name="Nagaraja T.G."/>
        </authorList>
    </citation>
    <scope>NUCLEOTIDE SEQUENCE</scope>
    <source>
        <strain evidence="17">EF215</strain>
    </source>
</reference>
<comment type="catalytic activity">
    <reaction evidence="9 11">
        <text>L-aspartate + ATP = 4-phospho-L-aspartate + ADP</text>
        <dbReference type="Rhea" id="RHEA:23776"/>
        <dbReference type="ChEBI" id="CHEBI:29991"/>
        <dbReference type="ChEBI" id="CHEBI:30616"/>
        <dbReference type="ChEBI" id="CHEBI:57535"/>
        <dbReference type="ChEBI" id="CHEBI:456216"/>
        <dbReference type="EC" id="2.7.2.4"/>
    </reaction>
</comment>
<accession>A0A133CDF6</accession>
<dbReference type="Proteomes" id="UP000289562">
    <property type="component" value="Unassembled WGS sequence"/>
</dbReference>
<feature type="domain" description="Aspartate/glutamate/uridylate kinase" evidence="13">
    <location>
        <begin position="5"/>
        <end position="267"/>
    </location>
</feature>
<evidence type="ECO:0000313" key="29">
    <source>
        <dbReference type="Proteomes" id="UP000249070"/>
    </source>
</evidence>
<dbReference type="EMBL" id="MVGJ01000006">
    <property type="protein sequence ID" value="OOL83949.1"/>
    <property type="molecule type" value="Genomic_DNA"/>
</dbReference>
<evidence type="ECO:0000256" key="4">
    <source>
        <dbReference type="ARBA" id="ARBA00022679"/>
    </source>
</evidence>
<feature type="binding site" evidence="10">
    <location>
        <begin position="9"/>
        <end position="12"/>
    </location>
    <ligand>
        <name>ATP</name>
        <dbReference type="ChEBI" id="CHEBI:30616"/>
    </ligand>
</feature>
<organism evidence="18 33">
    <name type="scientific">Enterococcus faecium</name>
    <name type="common">Streptococcus faecium</name>
    <dbReference type="NCBI Taxonomy" id="1352"/>
    <lineage>
        <taxon>Bacteria</taxon>
        <taxon>Bacillati</taxon>
        <taxon>Bacillota</taxon>
        <taxon>Bacilli</taxon>
        <taxon>Lactobacillales</taxon>
        <taxon>Enterococcaceae</taxon>
        <taxon>Enterococcus</taxon>
    </lineage>
</organism>
<dbReference type="EMBL" id="NGLB01000001">
    <property type="protein sequence ID" value="OTN99003.1"/>
    <property type="molecule type" value="Genomic_DNA"/>
</dbReference>
<dbReference type="CDD" id="cd04916">
    <property type="entry name" value="ACT_AKiii-YclM-BS_2"/>
    <property type="match status" value="1"/>
</dbReference>
<reference evidence="21 29" key="7">
    <citation type="submission" date="2018-05" db="EMBL/GenBank/DDBJ databases">
        <title>Vancomycin-resistant Enterococcus faecium strain from Chelyabinsk, Russia.</title>
        <authorList>
            <person name="Gostev V."/>
            <person name="Goncharov A."/>
            <person name="Kolodzhieva V."/>
            <person name="Suvorov A."/>
            <person name="Sidorenko S."/>
            <person name="Zueva L."/>
        </authorList>
    </citation>
    <scope>NUCLEOTIDE SEQUENCE [LARGE SCALE GENOMIC DNA]</scope>
    <source>
        <strain evidence="21 29">20</strain>
    </source>
</reference>
<dbReference type="Proteomes" id="UP000249070">
    <property type="component" value="Unassembled WGS sequence"/>
</dbReference>
<name>A0A133CDF6_ENTFC</name>
<dbReference type="PATRIC" id="fig|1352.1358.peg.419"/>
<dbReference type="NCBIfam" id="NF006540">
    <property type="entry name" value="PRK09034.1"/>
    <property type="match status" value="1"/>
</dbReference>
<dbReference type="Gene3D" id="3.30.2130.10">
    <property type="entry name" value="VC0802-like"/>
    <property type="match status" value="1"/>
</dbReference>
<evidence type="ECO:0000313" key="27">
    <source>
        <dbReference type="Proteomes" id="UP000191171"/>
    </source>
</evidence>
<evidence type="ECO:0000313" key="16">
    <source>
        <dbReference type="EMBL" id="KWX18227.1"/>
    </source>
</evidence>
<dbReference type="InterPro" id="IPR018042">
    <property type="entry name" value="Aspartate_kinase_CS"/>
</dbReference>
<reference evidence="15 32" key="8">
    <citation type="submission" date="2019-10" db="EMBL/GenBank/DDBJ databases">
        <title>Evolutionary dynamics of vancomycin-resistant Enterococcus faecium during gastrointestinal tract colonization and bloodstream infection in immunocompromised pediatric patients.</title>
        <authorList>
            <person name="Chilambi G.S."/>
            <person name="Nordstrom H.R."/>
            <person name="Evans D.R."/>
            <person name="Ferrolino J."/>
            <person name="Hayden R.T."/>
            <person name="Maron G.M."/>
            <person name="Vo A.N."/>
            <person name="Gilmore M.S."/>
            <person name="Wolf J."/>
            <person name="Rosch J.W."/>
            <person name="Van Tyne D."/>
        </authorList>
    </citation>
    <scope>NUCLEOTIDE SEQUENCE [LARGE SCALE GENOMIC DNA]</scope>
    <source>
        <strain evidence="15 32">VRECG27</strain>
    </source>
</reference>
<evidence type="ECO:0000259" key="14">
    <source>
        <dbReference type="Pfam" id="PF22468"/>
    </source>
</evidence>
<dbReference type="GO" id="GO:0009088">
    <property type="term" value="P:threonine biosynthetic process"/>
    <property type="evidence" value="ECO:0007669"/>
    <property type="project" value="UniProtKB-UniPathway"/>
</dbReference>
<comment type="pathway">
    <text evidence="12">Amino-acid biosynthesis; L-methionine biosynthesis via de novo pathway; L-homoserine from L-aspartate: step 1/3.</text>
</comment>
<reference evidence="24 26" key="3">
    <citation type="submission" date="2016-04" db="EMBL/GenBank/DDBJ databases">
        <authorList>
            <person name="Millard A."/>
        </authorList>
    </citation>
    <scope>NUCLEOTIDE SEQUENCE [LARGE SCALE GENOMIC DNA]</scope>
    <source>
        <strain evidence="24">Isolate 22</strain>
    </source>
</reference>
<comment type="caution">
    <text evidence="18">The sequence shown here is derived from an EMBL/GenBank/DDBJ whole genome shotgun (WGS) entry which is preliminary data.</text>
</comment>
<dbReference type="EMBL" id="JAMWMK010000007">
    <property type="protein sequence ID" value="MDC4247535.1"/>
    <property type="molecule type" value="Genomic_DNA"/>
</dbReference>
<evidence type="ECO:0000256" key="10">
    <source>
        <dbReference type="PIRSR" id="PIRSR000726-1"/>
    </source>
</evidence>
<dbReference type="PIRSF" id="PIRSF000726">
    <property type="entry name" value="Asp_kin"/>
    <property type="match status" value="1"/>
</dbReference>
<dbReference type="InterPro" id="IPR035804">
    <property type="entry name" value="AKIII_YclM_N"/>
</dbReference>
<keyword evidence="5 10" id="KW-0547">Nucleotide-binding</keyword>
<dbReference type="CDD" id="cd04911">
    <property type="entry name" value="ACT_AKiii-YclM-BS_1"/>
    <property type="match status" value="1"/>
</dbReference>
<keyword evidence="4 11" id="KW-0808">Transferase</keyword>
<dbReference type="GO" id="GO:0004072">
    <property type="term" value="F:aspartate kinase activity"/>
    <property type="evidence" value="ECO:0007669"/>
    <property type="project" value="UniProtKB-EC"/>
</dbReference>
<dbReference type="PROSITE" id="PS00324">
    <property type="entry name" value="ASPARTOKINASE"/>
    <property type="match status" value="1"/>
</dbReference>
<dbReference type="UniPathway" id="UPA00050">
    <property type="reaction ID" value="UER00461"/>
</dbReference>
<dbReference type="OMA" id="TIWKDVP"/>
<dbReference type="GO" id="GO:0019877">
    <property type="term" value="P:diaminopimelate biosynthetic process"/>
    <property type="evidence" value="ECO:0007669"/>
    <property type="project" value="UniProtKB-KW"/>
</dbReference>
<evidence type="ECO:0000256" key="1">
    <source>
        <dbReference type="ARBA" id="ARBA00003121"/>
    </source>
</evidence>
<sequence length="453" mass="50744">MSNTLKVAKFGGTSMSHEEQFKKVRTIVLSDPNRQVIVVSALGKRTSDDDKVTDLLYLIYAYLQHHVDWTPLWKRICDRFIQVRDVLALQLPIEDELARIQKQLEDEKITEDYLVSRGEYLTAQLMAEYLGYQFIDAKDLIFFDYDGKIDQEKTAQEITKAFKRYPKMVVPGFYGANPAGKEKLLGRGGSDITGAILAKMLQAESYENWTDVSGIMMADPRIIDHPKIIEEISFRELREMAYMGANVLHEAAVFPVQEADIPIQIKNTNDPFAQGTKISNHEIEKENGLTGIAGRKDFLSITLFKRHMSDEIGFIWKAMSIFAKHEISIEHIPSGIDNIGVIVSAEAIADKLFLITKELKETLGVEEIVVIEDLALISVVGGPHKELIGLSGKVLSILNKLEIRTSILSQGAQELNLIIGVPNNQYETVVKGIYEGMVNTDAERISNGTPSNS</sequence>
<keyword evidence="7 10" id="KW-0067">ATP-binding</keyword>
<evidence type="ECO:0000313" key="20">
    <source>
        <dbReference type="EMBL" id="OTN99003.1"/>
    </source>
</evidence>
<evidence type="ECO:0000256" key="5">
    <source>
        <dbReference type="ARBA" id="ARBA00022741"/>
    </source>
</evidence>
<evidence type="ECO:0000313" key="18">
    <source>
        <dbReference type="EMBL" id="MDC4247535.1"/>
    </source>
</evidence>
<keyword evidence="8" id="KW-0220">Diaminopimelate biosynthesis</keyword>
<dbReference type="EMBL" id="LRHK01000001">
    <property type="protein sequence ID" value="KWX18227.1"/>
    <property type="molecule type" value="Genomic_DNA"/>
</dbReference>
<dbReference type="RefSeq" id="WP_002286872.1">
    <property type="nucleotide sequence ID" value="NZ_BHWQ01000058.1"/>
</dbReference>
<dbReference type="Proteomes" id="UP000194737">
    <property type="component" value="Unassembled WGS sequence"/>
</dbReference>
<evidence type="ECO:0000313" key="25">
    <source>
        <dbReference type="Proteomes" id="UP000070452"/>
    </source>
</evidence>
<comment type="pathway">
    <text evidence="12">Amino-acid biosynthesis; L-threonine biosynthesis; L-threonine from L-aspartate: step 1/5.</text>
</comment>
<evidence type="ECO:0000256" key="9">
    <source>
        <dbReference type="ARBA" id="ARBA00047872"/>
    </source>
</evidence>
<dbReference type="GO" id="GO:0005829">
    <property type="term" value="C:cytosol"/>
    <property type="evidence" value="ECO:0007669"/>
    <property type="project" value="TreeGrafter"/>
</dbReference>
<dbReference type="EMBL" id="FKLM01000001">
    <property type="protein sequence ID" value="SAY57281.1"/>
    <property type="molecule type" value="Genomic_DNA"/>
</dbReference>
<feature type="binding site" evidence="10">
    <location>
        <position position="221"/>
    </location>
    <ligand>
        <name>ATP</name>
        <dbReference type="ChEBI" id="CHEBI:30616"/>
    </ligand>
</feature>
<reference evidence="16 25" key="2">
    <citation type="submission" date="2016-01" db="EMBL/GenBank/DDBJ databases">
        <title>Molecular Mechanisms for transfer of large genomic segments between Enterococcus faecium strains.</title>
        <authorList>
            <person name="Garcia-Solache M.A."/>
            <person name="Lebreton F."/>
            <person name="Mclaughlin R.E."/>
            <person name="Whiteaker J.D."/>
            <person name="Gilmore M.S."/>
            <person name="Rice L.B."/>
        </authorList>
    </citation>
    <scope>NUCLEOTIDE SEQUENCE [LARGE SCALE GENOMIC DNA]</scope>
    <source>
        <strain evidence="16 25">D344RRF x C68</strain>
    </source>
</reference>
<dbReference type="SUPFAM" id="SSF53633">
    <property type="entry name" value="Carbamate kinase-like"/>
    <property type="match status" value="1"/>
</dbReference>
<dbReference type="Proteomes" id="UP000070452">
    <property type="component" value="Unassembled WGS sequence"/>
</dbReference>